<dbReference type="Proteomes" id="UP001432027">
    <property type="component" value="Unassembled WGS sequence"/>
</dbReference>
<reference evidence="1" key="1">
    <citation type="submission" date="2023-10" db="EMBL/GenBank/DDBJ databases">
        <title>Genome assembly of Pristionchus species.</title>
        <authorList>
            <person name="Yoshida K."/>
            <person name="Sommer R.J."/>
        </authorList>
    </citation>
    <scope>NUCLEOTIDE SEQUENCE</scope>
    <source>
        <strain evidence="1">RS0144</strain>
    </source>
</reference>
<dbReference type="AlphaFoldDB" id="A0AAV5ULV4"/>
<feature type="non-terminal residue" evidence="1">
    <location>
        <position position="1"/>
    </location>
</feature>
<sequence length="150" mass="17416">AVISDMENSILIIPAFEMPFYNRTDIPKNKWELVNEWEEGIIRPFGMDNNNTDYALWKEAQSPFEVNVTGYESSIVVARDSANLYGKELVEFSLNNASHLTRLIDNGYRLLMYSPIFTVRDLIPLPILRPNESILLKCRHIFEKDASFER</sequence>
<protein>
    <submittedName>
        <fullName evidence="1">Uncharacterized protein</fullName>
    </submittedName>
</protein>
<proteinExistence type="predicted"/>
<accession>A0AAV5ULV4</accession>
<name>A0AAV5ULV4_9BILA</name>
<evidence type="ECO:0000313" key="2">
    <source>
        <dbReference type="Proteomes" id="UP001432027"/>
    </source>
</evidence>
<comment type="caution">
    <text evidence="1">The sequence shown here is derived from an EMBL/GenBank/DDBJ whole genome shotgun (WGS) entry which is preliminary data.</text>
</comment>
<keyword evidence="2" id="KW-1185">Reference proteome</keyword>
<evidence type="ECO:0000313" key="1">
    <source>
        <dbReference type="EMBL" id="GMT07638.1"/>
    </source>
</evidence>
<organism evidence="1 2">
    <name type="scientific">Pristionchus entomophagus</name>
    <dbReference type="NCBI Taxonomy" id="358040"/>
    <lineage>
        <taxon>Eukaryota</taxon>
        <taxon>Metazoa</taxon>
        <taxon>Ecdysozoa</taxon>
        <taxon>Nematoda</taxon>
        <taxon>Chromadorea</taxon>
        <taxon>Rhabditida</taxon>
        <taxon>Rhabditina</taxon>
        <taxon>Diplogasteromorpha</taxon>
        <taxon>Diplogasteroidea</taxon>
        <taxon>Neodiplogasteridae</taxon>
        <taxon>Pristionchus</taxon>
    </lineage>
</organism>
<dbReference type="EMBL" id="BTSX01000006">
    <property type="protein sequence ID" value="GMT07638.1"/>
    <property type="molecule type" value="Genomic_DNA"/>
</dbReference>
<gene>
    <name evidence="1" type="ORF">PENTCL1PPCAC_29812</name>
</gene>